<evidence type="ECO:0000313" key="2">
    <source>
        <dbReference type="Proteomes" id="UP001141327"/>
    </source>
</evidence>
<protein>
    <submittedName>
        <fullName evidence="1">Uncharacterized protein</fullName>
    </submittedName>
</protein>
<dbReference type="SUPFAM" id="SSF52047">
    <property type="entry name" value="RNI-like"/>
    <property type="match status" value="2"/>
</dbReference>
<keyword evidence="2" id="KW-1185">Reference proteome</keyword>
<proteinExistence type="predicted"/>
<dbReference type="EMBL" id="JAPMOS010000021">
    <property type="protein sequence ID" value="KAJ4459279.1"/>
    <property type="molecule type" value="Genomic_DNA"/>
</dbReference>
<reference evidence="1" key="1">
    <citation type="journal article" date="2022" name="bioRxiv">
        <title>Genomics of Preaxostyla Flagellates Illuminates Evolutionary Transitions and the Path Towards Mitochondrial Loss.</title>
        <authorList>
            <person name="Novak L.V.F."/>
            <person name="Treitli S.C."/>
            <person name="Pyrih J."/>
            <person name="Halakuc P."/>
            <person name="Pipaliya S.V."/>
            <person name="Vacek V."/>
            <person name="Brzon O."/>
            <person name="Soukal P."/>
            <person name="Eme L."/>
            <person name="Dacks J.B."/>
            <person name="Karnkowska A."/>
            <person name="Elias M."/>
            <person name="Hampl V."/>
        </authorList>
    </citation>
    <scope>NUCLEOTIDE SEQUENCE</scope>
    <source>
        <strain evidence="1">RCP-MX</strain>
    </source>
</reference>
<name>A0ABQ8UJ73_9EUKA</name>
<evidence type="ECO:0000313" key="1">
    <source>
        <dbReference type="EMBL" id="KAJ4459279.1"/>
    </source>
</evidence>
<sequence length="715" mass="77714">MKTTSLATIAARSRPLFAPGDDLWMRLPPELLRAIVEASSCPLQTYIQLLSFSHVIRTGIRGTLRELSLVTPDPFQESIFIRPAITTDALAALIGPCRSLHKLSFPRRGVDAREAALDAGEGWVDEAFGGHTELATLEQLPELLPEPVIERILSHLSGLVELRVSPRLLMSTRLFSALARSCPDLQVLQCSISDDPTNIDALAPLSGVLKKLDLHQWLGTEERLAAFVRTLSAVSSLKLHRCPPAALEPIASHLTALVLTDHLREEGDLPGPWLCHLEELSLDLHLYRFSAPLPRLLDANQATLRDLTLELNLTEAPSSLMASLRALPHLARLDLVASGPGCSLSTLLPPDLVDRLERLNIVLPHMVEPVRIASSRIQQLVFRVPLASTSGLALDCPALVELDLSSGRAPSRLTLQCPRLRTLRLAAAWVLDGAAPMPHLEVVAFSGGPLVDPAWLLTESSPRLRELSYVRLTRPDLLARLCACGSLVRLEQLHLDVTRLPNPLVLRLPGQLERLDLRIRPDAGAQLPLFDLQVEAPGLLDFSLDARDLLLSSVRVQLHSCPELVCLALKSIAGVTLSLQVDEGEEAESGTLVAMQPLCLSVSSGFDGAGLLGLLTRHGARLREIRSWCRLGPELWPQLMQALSGLPRLTDLTLNVSGAPSPLSLACPHLRRLDLDGLPGEAKVLLACPLLGWLTGIRPHNLLPASRPPSSDGDL</sequence>
<accession>A0ABQ8UJ73</accession>
<dbReference type="InterPro" id="IPR032675">
    <property type="entry name" value="LRR_dom_sf"/>
</dbReference>
<dbReference type="PANTHER" id="PTHR13318">
    <property type="entry name" value="PARTNER OF PAIRED, ISOFORM B-RELATED"/>
    <property type="match status" value="1"/>
</dbReference>
<dbReference type="Gene3D" id="3.80.10.10">
    <property type="entry name" value="Ribonuclease Inhibitor"/>
    <property type="match status" value="2"/>
</dbReference>
<dbReference type="Proteomes" id="UP001141327">
    <property type="component" value="Unassembled WGS sequence"/>
</dbReference>
<gene>
    <name evidence="1" type="ORF">PAPYR_4818</name>
</gene>
<comment type="caution">
    <text evidence="1">The sequence shown here is derived from an EMBL/GenBank/DDBJ whole genome shotgun (WGS) entry which is preliminary data.</text>
</comment>
<organism evidence="1 2">
    <name type="scientific">Paratrimastix pyriformis</name>
    <dbReference type="NCBI Taxonomy" id="342808"/>
    <lineage>
        <taxon>Eukaryota</taxon>
        <taxon>Metamonada</taxon>
        <taxon>Preaxostyla</taxon>
        <taxon>Paratrimastigidae</taxon>
        <taxon>Paratrimastix</taxon>
    </lineage>
</organism>